<dbReference type="PROSITE" id="PS00463">
    <property type="entry name" value="ZN2_CY6_FUNGAL_1"/>
    <property type="match status" value="1"/>
</dbReference>
<keyword evidence="5" id="KW-0539">Nucleus</keyword>
<keyword evidence="3" id="KW-0238">DNA-binding</keyword>
<evidence type="ECO:0000259" key="6">
    <source>
        <dbReference type="PROSITE" id="PS50048"/>
    </source>
</evidence>
<dbReference type="VEuPathDB" id="FungiDB:ASPVEDRAFT_88608"/>
<evidence type="ECO:0000256" key="3">
    <source>
        <dbReference type="ARBA" id="ARBA00023125"/>
    </source>
</evidence>
<reference evidence="8" key="1">
    <citation type="journal article" date="2017" name="Genome Biol.">
        <title>Comparative genomics reveals high biological diversity and specific adaptations in the industrially and medically important fungal genus Aspergillus.</title>
        <authorList>
            <person name="de Vries R.P."/>
            <person name="Riley R."/>
            <person name="Wiebenga A."/>
            <person name="Aguilar-Osorio G."/>
            <person name="Amillis S."/>
            <person name="Uchima C.A."/>
            <person name="Anderluh G."/>
            <person name="Asadollahi M."/>
            <person name="Askin M."/>
            <person name="Barry K."/>
            <person name="Battaglia E."/>
            <person name="Bayram O."/>
            <person name="Benocci T."/>
            <person name="Braus-Stromeyer S.A."/>
            <person name="Caldana C."/>
            <person name="Canovas D."/>
            <person name="Cerqueira G.C."/>
            <person name="Chen F."/>
            <person name="Chen W."/>
            <person name="Choi C."/>
            <person name="Clum A."/>
            <person name="Dos Santos R.A."/>
            <person name="Damasio A.R."/>
            <person name="Diallinas G."/>
            <person name="Emri T."/>
            <person name="Fekete E."/>
            <person name="Flipphi M."/>
            <person name="Freyberg S."/>
            <person name="Gallo A."/>
            <person name="Gournas C."/>
            <person name="Habgood R."/>
            <person name="Hainaut M."/>
            <person name="Harispe M.L."/>
            <person name="Henrissat B."/>
            <person name="Hilden K.S."/>
            <person name="Hope R."/>
            <person name="Hossain A."/>
            <person name="Karabika E."/>
            <person name="Karaffa L."/>
            <person name="Karanyi Z."/>
            <person name="Krasevec N."/>
            <person name="Kuo A."/>
            <person name="Kusch H."/>
            <person name="LaButti K."/>
            <person name="Lagendijk E.L."/>
            <person name="Lapidus A."/>
            <person name="Levasseur A."/>
            <person name="Lindquist E."/>
            <person name="Lipzen A."/>
            <person name="Logrieco A.F."/>
            <person name="MacCabe A."/>
            <person name="Maekelae M.R."/>
            <person name="Malavazi I."/>
            <person name="Melin P."/>
            <person name="Meyer V."/>
            <person name="Mielnichuk N."/>
            <person name="Miskei M."/>
            <person name="Molnar A.P."/>
            <person name="Mule G."/>
            <person name="Ngan C.Y."/>
            <person name="Orejas M."/>
            <person name="Orosz E."/>
            <person name="Ouedraogo J.P."/>
            <person name="Overkamp K.M."/>
            <person name="Park H.-S."/>
            <person name="Perrone G."/>
            <person name="Piumi F."/>
            <person name="Punt P.J."/>
            <person name="Ram A.F."/>
            <person name="Ramon A."/>
            <person name="Rauscher S."/>
            <person name="Record E."/>
            <person name="Riano-Pachon D.M."/>
            <person name="Robert V."/>
            <person name="Roehrig J."/>
            <person name="Ruller R."/>
            <person name="Salamov A."/>
            <person name="Salih N.S."/>
            <person name="Samson R.A."/>
            <person name="Sandor E."/>
            <person name="Sanguinetti M."/>
            <person name="Schuetze T."/>
            <person name="Sepcic K."/>
            <person name="Shelest E."/>
            <person name="Sherlock G."/>
            <person name="Sophianopoulou V."/>
            <person name="Squina F.M."/>
            <person name="Sun H."/>
            <person name="Susca A."/>
            <person name="Todd R.B."/>
            <person name="Tsang A."/>
            <person name="Unkles S.E."/>
            <person name="van de Wiele N."/>
            <person name="van Rossen-Uffink D."/>
            <person name="Oliveira J.V."/>
            <person name="Vesth T.C."/>
            <person name="Visser J."/>
            <person name="Yu J.-H."/>
            <person name="Zhou M."/>
            <person name="Andersen M.R."/>
            <person name="Archer D.B."/>
            <person name="Baker S.E."/>
            <person name="Benoit I."/>
            <person name="Brakhage A.A."/>
            <person name="Braus G.H."/>
            <person name="Fischer R."/>
            <person name="Frisvad J.C."/>
            <person name="Goldman G.H."/>
            <person name="Houbraken J."/>
            <person name="Oakley B."/>
            <person name="Pocsi I."/>
            <person name="Scazzocchio C."/>
            <person name="Seiboth B."/>
            <person name="vanKuyk P.A."/>
            <person name="Wortman J."/>
            <person name="Dyer P.S."/>
            <person name="Grigoriev I.V."/>
        </authorList>
    </citation>
    <scope>NUCLEOTIDE SEQUENCE [LARGE SCALE GENOMIC DNA]</scope>
    <source>
        <strain evidence="8">CBS 583.65</strain>
    </source>
</reference>
<feature type="domain" description="Zn(2)-C6 fungal-type" evidence="6">
    <location>
        <begin position="17"/>
        <end position="45"/>
    </location>
</feature>
<dbReference type="GeneID" id="63733879"/>
<dbReference type="Pfam" id="PF00172">
    <property type="entry name" value="Zn_clus"/>
    <property type="match status" value="1"/>
</dbReference>
<dbReference type="SMART" id="SM00066">
    <property type="entry name" value="GAL4"/>
    <property type="match status" value="1"/>
</dbReference>
<evidence type="ECO:0000256" key="2">
    <source>
        <dbReference type="ARBA" id="ARBA00023015"/>
    </source>
</evidence>
<keyword evidence="4" id="KW-0804">Transcription</keyword>
<name>A0A1L9Q0R1_ASPVE</name>
<dbReference type="InterPro" id="IPR001138">
    <property type="entry name" value="Zn2Cys6_DnaBD"/>
</dbReference>
<dbReference type="SUPFAM" id="SSF57701">
    <property type="entry name" value="Zn2/Cys6 DNA-binding domain"/>
    <property type="match status" value="1"/>
</dbReference>
<dbReference type="Proteomes" id="UP000184073">
    <property type="component" value="Unassembled WGS sequence"/>
</dbReference>
<evidence type="ECO:0000313" key="7">
    <source>
        <dbReference type="EMBL" id="OJJ07354.1"/>
    </source>
</evidence>
<dbReference type="InterPro" id="IPR036864">
    <property type="entry name" value="Zn2-C6_fun-type_DNA-bd_sf"/>
</dbReference>
<dbReference type="EMBL" id="KV878137">
    <property type="protein sequence ID" value="OJJ07354.1"/>
    <property type="molecule type" value="Genomic_DNA"/>
</dbReference>
<sequence>MPDQRPLPRNRLKTRTGCQRCKQRRIKCDETYPHCSQCTRRGFDCPGYKRPLKWSSKYEVASNSHSTRAISPSTTRLVENATDAFQIPSPSSLPRDCTMMNANCWDSSPDGSLLVETLTAMEGQDGPSPRNQNNFDPISSLLDMQIPGQFSDGHDNETGWLEWADFSLPLSIPQPLEDQGTGISRHYFVQVCRINSCFDSDKNCFRVELGNLMASSPLIYHCVLSMSAAHLAVLKSSMTAAARDYRAKALSYLQSDIASLRGPSQRRGPVVDKATEALLGSVLIGMTDGWHNPSYLGTTHLHEARVLFKRWLANPQNDQSHLNTPSLTPSSSRLRSFMTGIIVYWEAMASFLINQPLDATVYLDAFCHQSLSKIHPNPWTGICTPLFVYLARAGTLARQRLLFKQLSIMTSRGDAGNQLKADLLQSAKETETALLSYQVPSQDMVEDAADPLTTMADLQMLAKIYRFTGLLELYRNFPELLDTPEMHQVSSSEKIIALAVSTLTLISGIPQSSGVNCLLSIPLIVAGSTLQPMYQAPSQSSSNSSWDNLSAEILSISSQESVQLHWRDFAKTRLDAVRVYVGLASVSRGREILERVWARSDIQSAVGVSNSTDPPQFVQWTEVMVEEKLETILG</sequence>
<dbReference type="Gene3D" id="4.10.240.10">
    <property type="entry name" value="Zn(2)-C6 fungal-type DNA-binding domain"/>
    <property type="match status" value="1"/>
</dbReference>
<comment type="subcellular location">
    <subcellularLocation>
        <location evidence="1">Nucleus</location>
    </subcellularLocation>
</comment>
<keyword evidence="8" id="KW-1185">Reference proteome</keyword>
<dbReference type="OrthoDB" id="39175at2759"/>
<dbReference type="GO" id="GO:0000976">
    <property type="term" value="F:transcription cis-regulatory region binding"/>
    <property type="evidence" value="ECO:0007669"/>
    <property type="project" value="TreeGrafter"/>
</dbReference>
<dbReference type="InterPro" id="IPR021858">
    <property type="entry name" value="Fun_TF"/>
</dbReference>
<dbReference type="GO" id="GO:0008270">
    <property type="term" value="F:zinc ion binding"/>
    <property type="evidence" value="ECO:0007669"/>
    <property type="project" value="InterPro"/>
</dbReference>
<dbReference type="PROSITE" id="PS50048">
    <property type="entry name" value="ZN2_CY6_FUNGAL_2"/>
    <property type="match status" value="1"/>
</dbReference>
<accession>A0A1L9Q0R1</accession>
<gene>
    <name evidence="7" type="ORF">ASPVEDRAFT_88608</name>
</gene>
<evidence type="ECO:0000256" key="4">
    <source>
        <dbReference type="ARBA" id="ARBA00023163"/>
    </source>
</evidence>
<dbReference type="CDD" id="cd00067">
    <property type="entry name" value="GAL4"/>
    <property type="match status" value="1"/>
</dbReference>
<proteinExistence type="predicted"/>
<evidence type="ECO:0000256" key="1">
    <source>
        <dbReference type="ARBA" id="ARBA00004123"/>
    </source>
</evidence>
<protein>
    <recommendedName>
        <fullName evidence="6">Zn(2)-C6 fungal-type domain-containing protein</fullName>
    </recommendedName>
</protein>
<dbReference type="RefSeq" id="XP_040673116.1">
    <property type="nucleotide sequence ID" value="XM_040818368.1"/>
</dbReference>
<evidence type="ECO:0000256" key="5">
    <source>
        <dbReference type="ARBA" id="ARBA00023242"/>
    </source>
</evidence>
<dbReference type="STRING" id="1036611.A0A1L9Q0R1"/>
<dbReference type="GO" id="GO:0045944">
    <property type="term" value="P:positive regulation of transcription by RNA polymerase II"/>
    <property type="evidence" value="ECO:0007669"/>
    <property type="project" value="TreeGrafter"/>
</dbReference>
<dbReference type="AlphaFoldDB" id="A0A1L9Q0R1"/>
<dbReference type="GO" id="GO:0005634">
    <property type="term" value="C:nucleus"/>
    <property type="evidence" value="ECO:0007669"/>
    <property type="project" value="UniProtKB-SubCell"/>
</dbReference>
<dbReference type="PANTHER" id="PTHR37534:SF44">
    <property type="entry name" value="ZN(II)2CYS6 TRANSCRIPTION FACTOR (EUROFUNG)"/>
    <property type="match status" value="1"/>
</dbReference>
<dbReference type="GO" id="GO:0000981">
    <property type="term" value="F:DNA-binding transcription factor activity, RNA polymerase II-specific"/>
    <property type="evidence" value="ECO:0007669"/>
    <property type="project" value="InterPro"/>
</dbReference>
<dbReference type="Pfam" id="PF11951">
    <property type="entry name" value="Fungal_trans_2"/>
    <property type="match status" value="1"/>
</dbReference>
<organism evidence="7 8">
    <name type="scientific">Aspergillus versicolor CBS 583.65</name>
    <dbReference type="NCBI Taxonomy" id="1036611"/>
    <lineage>
        <taxon>Eukaryota</taxon>
        <taxon>Fungi</taxon>
        <taxon>Dikarya</taxon>
        <taxon>Ascomycota</taxon>
        <taxon>Pezizomycotina</taxon>
        <taxon>Eurotiomycetes</taxon>
        <taxon>Eurotiomycetidae</taxon>
        <taxon>Eurotiales</taxon>
        <taxon>Aspergillaceae</taxon>
        <taxon>Aspergillus</taxon>
        <taxon>Aspergillus subgen. Nidulantes</taxon>
    </lineage>
</organism>
<dbReference type="PANTHER" id="PTHR37534">
    <property type="entry name" value="TRANSCRIPTIONAL ACTIVATOR PROTEIN UGA3"/>
    <property type="match status" value="1"/>
</dbReference>
<evidence type="ECO:0000313" key="8">
    <source>
        <dbReference type="Proteomes" id="UP000184073"/>
    </source>
</evidence>
<keyword evidence="2" id="KW-0805">Transcription regulation</keyword>